<dbReference type="PANTHER" id="PTHR47947:SF13">
    <property type="entry name" value="CYTOCHROME P450, FAMILY 81, SUBFAMILY K, POLYPEPTIDE 1-RELATED"/>
    <property type="match status" value="1"/>
</dbReference>
<dbReference type="InParanoid" id="A0A2P5AMN3"/>
<name>A0A2P5AMN3_TREOI</name>
<reference evidence="7" key="1">
    <citation type="submission" date="2016-06" db="EMBL/GenBank/DDBJ databases">
        <title>Parallel loss of symbiosis genes in relatives of nitrogen-fixing non-legume Parasponia.</title>
        <authorList>
            <person name="Van Velzen R."/>
            <person name="Holmer R."/>
            <person name="Bu F."/>
            <person name="Rutten L."/>
            <person name="Van Zeijl A."/>
            <person name="Liu W."/>
            <person name="Santuari L."/>
            <person name="Cao Q."/>
            <person name="Sharma T."/>
            <person name="Shen D."/>
            <person name="Roswanjaya Y."/>
            <person name="Wardhani T."/>
            <person name="Kalhor M.S."/>
            <person name="Jansen J."/>
            <person name="Van den Hoogen J."/>
            <person name="Gungor B."/>
            <person name="Hartog M."/>
            <person name="Hontelez J."/>
            <person name="Verver J."/>
            <person name="Yang W.-C."/>
            <person name="Schijlen E."/>
            <person name="Repin R."/>
            <person name="Schilthuizen M."/>
            <person name="Schranz E."/>
            <person name="Heidstra R."/>
            <person name="Miyata K."/>
            <person name="Fedorova E."/>
            <person name="Kohlen W."/>
            <person name="Bisseling T."/>
            <person name="Smit S."/>
            <person name="Geurts R."/>
        </authorList>
    </citation>
    <scope>NUCLEOTIDE SEQUENCE [LARGE SCALE GENOMIC DNA]</scope>
    <source>
        <strain evidence="7">cv. RG33-2</strain>
    </source>
</reference>
<dbReference type="Pfam" id="PF00067">
    <property type="entry name" value="p450"/>
    <property type="match status" value="1"/>
</dbReference>
<keyword evidence="1" id="KW-0349">Heme</keyword>
<dbReference type="EMBL" id="JXTC01000775">
    <property type="protein sequence ID" value="PON37805.1"/>
    <property type="molecule type" value="Genomic_DNA"/>
</dbReference>
<keyword evidence="5" id="KW-0503">Monooxygenase</keyword>
<dbReference type="InterPro" id="IPR036396">
    <property type="entry name" value="Cyt_P450_sf"/>
</dbReference>
<dbReference type="GO" id="GO:0020037">
    <property type="term" value="F:heme binding"/>
    <property type="evidence" value="ECO:0007669"/>
    <property type="project" value="InterPro"/>
</dbReference>
<gene>
    <name evidence="6" type="ORF">TorRG33x02_346620</name>
</gene>
<keyword evidence="4" id="KW-0408">Iron</keyword>
<dbReference type="InterPro" id="IPR050651">
    <property type="entry name" value="Plant_Cytochrome_P450_Monoox"/>
</dbReference>
<evidence type="ECO:0000256" key="4">
    <source>
        <dbReference type="ARBA" id="ARBA00023004"/>
    </source>
</evidence>
<accession>A0A2P5AMN3</accession>
<evidence type="ECO:0000256" key="1">
    <source>
        <dbReference type="ARBA" id="ARBA00022617"/>
    </source>
</evidence>
<dbReference type="Proteomes" id="UP000237000">
    <property type="component" value="Unassembled WGS sequence"/>
</dbReference>
<dbReference type="PANTHER" id="PTHR47947">
    <property type="entry name" value="CYTOCHROME P450 82C3-RELATED"/>
    <property type="match status" value="1"/>
</dbReference>
<keyword evidence="3" id="KW-0560">Oxidoreductase</keyword>
<dbReference type="GO" id="GO:0004497">
    <property type="term" value="F:monooxygenase activity"/>
    <property type="evidence" value="ECO:0007669"/>
    <property type="project" value="UniProtKB-KW"/>
</dbReference>
<dbReference type="GO" id="GO:0016705">
    <property type="term" value="F:oxidoreductase activity, acting on paired donors, with incorporation or reduction of molecular oxygen"/>
    <property type="evidence" value="ECO:0007669"/>
    <property type="project" value="InterPro"/>
</dbReference>
<organism evidence="6 7">
    <name type="scientific">Trema orientale</name>
    <name type="common">Charcoal tree</name>
    <name type="synonym">Celtis orientalis</name>
    <dbReference type="NCBI Taxonomy" id="63057"/>
    <lineage>
        <taxon>Eukaryota</taxon>
        <taxon>Viridiplantae</taxon>
        <taxon>Streptophyta</taxon>
        <taxon>Embryophyta</taxon>
        <taxon>Tracheophyta</taxon>
        <taxon>Spermatophyta</taxon>
        <taxon>Magnoliopsida</taxon>
        <taxon>eudicotyledons</taxon>
        <taxon>Gunneridae</taxon>
        <taxon>Pentapetalae</taxon>
        <taxon>rosids</taxon>
        <taxon>fabids</taxon>
        <taxon>Rosales</taxon>
        <taxon>Cannabaceae</taxon>
        <taxon>Trema</taxon>
    </lineage>
</organism>
<protein>
    <submittedName>
        <fullName evidence="6">Cytochrome P</fullName>
    </submittedName>
</protein>
<dbReference type="InterPro" id="IPR001128">
    <property type="entry name" value="Cyt_P450"/>
</dbReference>
<keyword evidence="2" id="KW-0479">Metal-binding</keyword>
<dbReference type="GO" id="GO:0005506">
    <property type="term" value="F:iron ion binding"/>
    <property type="evidence" value="ECO:0007669"/>
    <property type="project" value="InterPro"/>
</dbReference>
<dbReference type="STRING" id="63057.A0A2P5AMN3"/>
<proteinExistence type="predicted"/>
<evidence type="ECO:0000256" key="2">
    <source>
        <dbReference type="ARBA" id="ARBA00022723"/>
    </source>
</evidence>
<keyword evidence="7" id="KW-1185">Reference proteome</keyword>
<evidence type="ECO:0000313" key="7">
    <source>
        <dbReference type="Proteomes" id="UP000237000"/>
    </source>
</evidence>
<evidence type="ECO:0000256" key="5">
    <source>
        <dbReference type="ARBA" id="ARBA00023033"/>
    </source>
</evidence>
<dbReference type="OrthoDB" id="1055148at2759"/>
<evidence type="ECO:0000313" key="6">
    <source>
        <dbReference type="EMBL" id="PON37805.1"/>
    </source>
</evidence>
<comment type="caution">
    <text evidence="6">The sequence shown here is derived from an EMBL/GenBank/DDBJ whole genome shotgun (WGS) entry which is preliminary data.</text>
</comment>
<dbReference type="Gene3D" id="1.10.630.10">
    <property type="entry name" value="Cytochrome P450"/>
    <property type="match status" value="1"/>
</dbReference>
<evidence type="ECO:0000256" key="3">
    <source>
        <dbReference type="ARBA" id="ARBA00023002"/>
    </source>
</evidence>
<sequence>MFSSSPSFSLLNFYFGVATKTPHQALSLFRYLVTSTCLSNYSTSHSRLLIVSLPTTVEECFTKNDVVFANRPRSTTTDHLLNNYSSFLLAPYGDLWRSLRRLTNNDIFSPKSLQKFTKLKEEEVCSIIHHVFENVSNVQSQEINLNYRFSVLVFNITTRISIGKQWIREARLWGGNI</sequence>
<dbReference type="SUPFAM" id="SSF48264">
    <property type="entry name" value="Cytochrome P450"/>
    <property type="match status" value="1"/>
</dbReference>
<dbReference type="AlphaFoldDB" id="A0A2P5AMN3"/>